<dbReference type="GO" id="GO:0006508">
    <property type="term" value="P:proteolysis"/>
    <property type="evidence" value="ECO:0007669"/>
    <property type="project" value="InterPro"/>
</dbReference>
<evidence type="ECO:0000256" key="1">
    <source>
        <dbReference type="SAM" id="SignalP"/>
    </source>
</evidence>
<dbReference type="PROSITE" id="PS51365">
    <property type="entry name" value="RENAL_DIPEPTIDASE_2"/>
    <property type="match status" value="1"/>
</dbReference>
<feature type="chain" id="PRO_5015768188" evidence="1">
    <location>
        <begin position="31"/>
        <end position="424"/>
    </location>
</feature>
<dbReference type="AlphaFoldDB" id="A0A2T0WHJ1"/>
<dbReference type="InterPro" id="IPR032466">
    <property type="entry name" value="Metal_Hydrolase"/>
</dbReference>
<dbReference type="EMBL" id="PVTR01000009">
    <property type="protein sequence ID" value="PRY86167.1"/>
    <property type="molecule type" value="Genomic_DNA"/>
</dbReference>
<keyword evidence="1" id="KW-0732">Signal</keyword>
<comment type="caution">
    <text evidence="2">The sequence shown here is derived from an EMBL/GenBank/DDBJ whole genome shotgun (WGS) entry which is preliminary data.</text>
</comment>
<dbReference type="GO" id="GO:0070573">
    <property type="term" value="F:metallodipeptidase activity"/>
    <property type="evidence" value="ECO:0007669"/>
    <property type="project" value="InterPro"/>
</dbReference>
<proteinExistence type="predicted"/>
<evidence type="ECO:0000313" key="2">
    <source>
        <dbReference type="EMBL" id="PRY86167.1"/>
    </source>
</evidence>
<dbReference type="Proteomes" id="UP000238157">
    <property type="component" value="Unassembled WGS sequence"/>
</dbReference>
<accession>A0A2T0WHJ1</accession>
<dbReference type="PANTHER" id="PTHR10443">
    <property type="entry name" value="MICROSOMAL DIPEPTIDASE"/>
    <property type="match status" value="1"/>
</dbReference>
<organism evidence="2 3">
    <name type="scientific">Mongoliibacter ruber</name>
    <dbReference type="NCBI Taxonomy" id="1750599"/>
    <lineage>
        <taxon>Bacteria</taxon>
        <taxon>Pseudomonadati</taxon>
        <taxon>Bacteroidota</taxon>
        <taxon>Cytophagia</taxon>
        <taxon>Cytophagales</taxon>
        <taxon>Cyclobacteriaceae</taxon>
        <taxon>Mongoliibacter</taxon>
    </lineage>
</organism>
<protein>
    <submittedName>
        <fullName evidence="2">Membrane dipeptidase</fullName>
    </submittedName>
</protein>
<dbReference type="CDD" id="cd01301">
    <property type="entry name" value="rDP_like"/>
    <property type="match status" value="1"/>
</dbReference>
<dbReference type="Gene3D" id="3.20.20.140">
    <property type="entry name" value="Metal-dependent hydrolases"/>
    <property type="match status" value="1"/>
</dbReference>
<name>A0A2T0WHJ1_9BACT</name>
<gene>
    <name evidence="2" type="ORF">CLW00_10911</name>
</gene>
<dbReference type="SUPFAM" id="SSF51556">
    <property type="entry name" value="Metallo-dependent hydrolases"/>
    <property type="match status" value="1"/>
</dbReference>
<dbReference type="Pfam" id="PF01244">
    <property type="entry name" value="Peptidase_M19"/>
    <property type="match status" value="1"/>
</dbReference>
<dbReference type="PANTHER" id="PTHR10443:SF12">
    <property type="entry name" value="DIPEPTIDASE"/>
    <property type="match status" value="1"/>
</dbReference>
<keyword evidence="3" id="KW-1185">Reference proteome</keyword>
<dbReference type="InterPro" id="IPR008257">
    <property type="entry name" value="Pept_M19"/>
</dbReference>
<reference evidence="2 3" key="1">
    <citation type="submission" date="2018-03" db="EMBL/GenBank/DDBJ databases">
        <title>Genomic Encyclopedia of Archaeal and Bacterial Type Strains, Phase II (KMG-II): from individual species to whole genera.</title>
        <authorList>
            <person name="Goeker M."/>
        </authorList>
    </citation>
    <scope>NUCLEOTIDE SEQUENCE [LARGE SCALE GENOMIC DNA]</scope>
    <source>
        <strain evidence="2 3">DSM 27929</strain>
    </source>
</reference>
<evidence type="ECO:0000313" key="3">
    <source>
        <dbReference type="Proteomes" id="UP000238157"/>
    </source>
</evidence>
<sequence>MTCTKTVIMKKNMILALAALCMWACGQSTEQNETDYTQLSDEERLEIAHEIANSTIIVDGHMDLPLRIYSQTDGNPELTYDFINRQAEGNIDYVRAREGGVDAPFMAIYIPASYQETGGAIGLADTLIMMVEKLASSWPDKIAMAYSPQDIKDNFEKGLLSLPMGIENAAAIEDDLSNLEYFFEKGIRYMTLTHGKDNLVGDSSYDDSETHGGLSDFGKEVVKEMNRLGMIIDVSHITDKTFFDVAEVSKAPIVATHSSVRNFTPGFERNVSDEIIKKIAEKDGLVMITFGGSFLDQAYADANAEIRAHIVRWLEENNLTYRDAEAQEYIRQYSADKKPSVHVSKVAEHIDHVIKLVGIDHVGLGSDFDGVGDTLPEGLKDASMYPNLIAELLKLGYSKEEIEKICSDNFFRVWEKILSVAEEG</sequence>
<feature type="signal peptide" evidence="1">
    <location>
        <begin position="1"/>
        <end position="30"/>
    </location>
</feature>